<organism evidence="1">
    <name type="scientific">Rhizophora mucronata</name>
    <name type="common">Asiatic mangrove</name>
    <dbReference type="NCBI Taxonomy" id="61149"/>
    <lineage>
        <taxon>Eukaryota</taxon>
        <taxon>Viridiplantae</taxon>
        <taxon>Streptophyta</taxon>
        <taxon>Embryophyta</taxon>
        <taxon>Tracheophyta</taxon>
        <taxon>Spermatophyta</taxon>
        <taxon>Magnoliopsida</taxon>
        <taxon>eudicotyledons</taxon>
        <taxon>Gunneridae</taxon>
        <taxon>Pentapetalae</taxon>
        <taxon>rosids</taxon>
        <taxon>fabids</taxon>
        <taxon>Malpighiales</taxon>
        <taxon>Rhizophoraceae</taxon>
        <taxon>Rhizophora</taxon>
    </lineage>
</organism>
<accession>A0A2P2PEK3</accession>
<protein>
    <submittedName>
        <fullName evidence="1">Uncharacterized protein</fullName>
    </submittedName>
</protein>
<proteinExistence type="predicted"/>
<reference evidence="1" key="1">
    <citation type="submission" date="2018-02" db="EMBL/GenBank/DDBJ databases">
        <title>Rhizophora mucronata_Transcriptome.</title>
        <authorList>
            <person name="Meera S.P."/>
            <person name="Sreeshan A."/>
            <person name="Augustine A."/>
        </authorList>
    </citation>
    <scope>NUCLEOTIDE SEQUENCE</scope>
    <source>
        <tissue evidence="1">Leaf</tissue>
    </source>
</reference>
<name>A0A2P2PEK3_RHIMU</name>
<evidence type="ECO:0000313" key="1">
    <source>
        <dbReference type="EMBL" id="MBX53177.1"/>
    </source>
</evidence>
<sequence>MMISRCRAKRKW</sequence>
<dbReference type="EMBL" id="GGEC01072693">
    <property type="protein sequence ID" value="MBX53177.1"/>
    <property type="molecule type" value="Transcribed_RNA"/>
</dbReference>